<keyword evidence="4" id="KW-0808">Transferase</keyword>
<dbReference type="GO" id="GO:0016757">
    <property type="term" value="F:glycosyltransferase activity"/>
    <property type="evidence" value="ECO:0007669"/>
    <property type="project" value="UniProtKB-KW"/>
</dbReference>
<dbReference type="PANTHER" id="PTHR21461">
    <property type="entry name" value="GLYCOSYLTRANSFERASE FAMILY 92 PROTEIN"/>
    <property type="match status" value="1"/>
</dbReference>
<keyword evidence="2" id="KW-0812">Transmembrane</keyword>
<evidence type="ECO:0000256" key="2">
    <source>
        <dbReference type="ARBA" id="ARBA00022692"/>
    </source>
</evidence>
<reference evidence="4 5" key="1">
    <citation type="submission" date="2024-06" db="EMBL/GenBank/DDBJ databases">
        <title>Thioclava kandeliae sp. nov. from a rhizosphere soil sample of Kandelia candel in a mangrove.</title>
        <authorList>
            <person name="Mu T."/>
        </authorList>
    </citation>
    <scope>NUCLEOTIDE SEQUENCE [LARGE SCALE GENOMIC DNA]</scope>
    <source>
        <strain evidence="4 5">CPCC 100088</strain>
    </source>
</reference>
<keyword evidence="5" id="KW-1185">Reference proteome</keyword>
<dbReference type="EC" id="2.4.-.-" evidence="4"/>
<evidence type="ECO:0000313" key="4">
    <source>
        <dbReference type="EMBL" id="MER5170327.1"/>
    </source>
</evidence>
<keyword evidence="3" id="KW-1133">Transmembrane helix</keyword>
<evidence type="ECO:0000256" key="1">
    <source>
        <dbReference type="ARBA" id="ARBA00004167"/>
    </source>
</evidence>
<keyword evidence="4" id="KW-0328">Glycosyltransferase</keyword>
<sequence length="768" mass="85485">MASVIRRSLMAEAPQGPDGDGPETTGPWLLDAVAWEIGGTRHLRAMLATPSKVEQVTGLEGGQITELRDVAGGAMVCATLPAGTAAVLTTTTTEGATPFTRSLATAPAEWDVLRGRNCLFGQRLEESADTVLDWLSWHADQHEADGAVILNRFPDDAFIAALDKGIAQRDLEIEVIVLDCPVPMGKPDTGPESHPFLAPDAPGKDRMEIPAPDATRSPLGQGLVFEIAKWRFLAEARAVLVLDVTDFLAPVADGRTGAFDTCAAAPSGVVMLVGRRIYPWRIRNDAPERFADHICRQFDARRGTARWGCAPAKAGLEATWRMTRVAYAKPDPAHVFTFWRAMALRVPGRKAAELAPKTSLVEDEQLLALAMDVWGHKPVRPPVSKVKAVPKPAIKAGSTAIVTTMKNEGPFIMEWLAYHRAIGVDQFLIYTNDCTDGTDTMLDMLMAKGLVQHRENPWRPGGELKPQHAALQAAEAEPVIQEAGWAICMDVDEFINIKIGDGTLTDLYKAMGEANMISLTWRLFGNADVHEYEDRFLLDQFTTCAPEVVRKPHQAWGFKTLFRNMDIYKKMGVHRPKGLVPDLWDQVKWLNGSGQPMPREMFRNGWRSTLETYGYDWVQLNHYAVRSAESFLVKRDRGRVNHVDRDQGLNYWFRMNHNLETETSIQRMIPALQAEYDRLMADPEIRAAHEAAVSAHRAKIAELRATENYENFYGDLTSAKYERLSRMLQHFGSAVFNAGPDCLPEDMHLREVAPDFFFTVEHAGEAEH</sequence>
<dbReference type="EMBL" id="JAYWLC010000001">
    <property type="protein sequence ID" value="MER5170327.1"/>
    <property type="molecule type" value="Genomic_DNA"/>
</dbReference>
<accession>A0ABV1SBP6</accession>
<dbReference type="PANTHER" id="PTHR21461:SF69">
    <property type="entry name" value="GLYCOSYLTRANSFERASE FAMILY 92 PROTEIN"/>
    <property type="match status" value="1"/>
</dbReference>
<name>A0ABV1SBP6_9RHOB</name>
<keyword evidence="3" id="KW-0472">Membrane</keyword>
<comment type="caution">
    <text evidence="4">The sequence shown here is derived from an EMBL/GenBank/DDBJ whole genome shotgun (WGS) entry which is preliminary data.</text>
</comment>
<evidence type="ECO:0000256" key="3">
    <source>
        <dbReference type="ARBA" id="ARBA00022989"/>
    </source>
</evidence>
<evidence type="ECO:0000313" key="5">
    <source>
        <dbReference type="Proteomes" id="UP001438953"/>
    </source>
</evidence>
<comment type="subcellular location">
    <subcellularLocation>
        <location evidence="1">Membrane</location>
        <topology evidence="1">Single-pass membrane protein</topology>
    </subcellularLocation>
</comment>
<proteinExistence type="predicted"/>
<dbReference type="Proteomes" id="UP001438953">
    <property type="component" value="Unassembled WGS sequence"/>
</dbReference>
<dbReference type="RefSeq" id="WP_350934188.1">
    <property type="nucleotide sequence ID" value="NZ_JAYWLC010000001.1"/>
</dbReference>
<protein>
    <submittedName>
        <fullName evidence="4">Glycosyltransferase family 2 protein</fullName>
        <ecNumber evidence="4">2.4.-.-</ecNumber>
    </submittedName>
</protein>
<gene>
    <name evidence="4" type="ORF">VSX56_00945</name>
</gene>
<organism evidence="4 5">
    <name type="scientific">Thioclava kandeliae</name>
    <dbReference type="NCBI Taxonomy" id="3070818"/>
    <lineage>
        <taxon>Bacteria</taxon>
        <taxon>Pseudomonadati</taxon>
        <taxon>Pseudomonadota</taxon>
        <taxon>Alphaproteobacteria</taxon>
        <taxon>Rhodobacterales</taxon>
        <taxon>Paracoccaceae</taxon>
        <taxon>Thioclava</taxon>
    </lineage>
</organism>
<dbReference type="Pfam" id="PF13704">
    <property type="entry name" value="Glyco_tranf_2_4"/>
    <property type="match status" value="1"/>
</dbReference>